<accession>A0ABR2JKQ4</accession>
<dbReference type="Pfam" id="PF00724">
    <property type="entry name" value="Oxidored_FMN"/>
    <property type="match status" value="1"/>
</dbReference>
<reference evidence="4 5" key="1">
    <citation type="submission" date="2024-04" db="EMBL/GenBank/DDBJ databases">
        <title>Tritrichomonas musculus Genome.</title>
        <authorList>
            <person name="Alves-Ferreira E."/>
            <person name="Grigg M."/>
            <person name="Lorenzi H."/>
            <person name="Galac M."/>
        </authorList>
    </citation>
    <scope>NUCLEOTIDE SEQUENCE [LARGE SCALE GENOMIC DNA]</scope>
    <source>
        <strain evidence="4 5">EAF2021</strain>
    </source>
</reference>
<organism evidence="4 5">
    <name type="scientific">Tritrichomonas musculus</name>
    <dbReference type="NCBI Taxonomy" id="1915356"/>
    <lineage>
        <taxon>Eukaryota</taxon>
        <taxon>Metamonada</taxon>
        <taxon>Parabasalia</taxon>
        <taxon>Tritrichomonadida</taxon>
        <taxon>Tritrichomonadidae</taxon>
        <taxon>Tritrichomonas</taxon>
    </lineage>
</organism>
<dbReference type="InterPro" id="IPR013785">
    <property type="entry name" value="Aldolase_TIM"/>
</dbReference>
<gene>
    <name evidence="4" type="ORF">M9Y10_005044</name>
</gene>
<comment type="caution">
    <text evidence="4">The sequence shown here is derived from an EMBL/GenBank/DDBJ whole genome shotgun (WGS) entry which is preliminary data.</text>
</comment>
<dbReference type="Gene3D" id="3.20.20.70">
    <property type="entry name" value="Aldolase class I"/>
    <property type="match status" value="1"/>
</dbReference>
<keyword evidence="5" id="KW-1185">Reference proteome</keyword>
<dbReference type="PANTHER" id="PTHR43656">
    <property type="entry name" value="BINDING OXIDOREDUCTASE, PUTATIVE (AFU_ORTHOLOGUE AFUA_2G08260)-RELATED"/>
    <property type="match status" value="1"/>
</dbReference>
<evidence type="ECO:0000256" key="2">
    <source>
        <dbReference type="ARBA" id="ARBA00023002"/>
    </source>
</evidence>
<dbReference type="EMBL" id="JAPFFF010000011">
    <property type="protein sequence ID" value="KAK8878279.1"/>
    <property type="molecule type" value="Genomic_DNA"/>
</dbReference>
<proteinExistence type="predicted"/>
<dbReference type="Proteomes" id="UP001470230">
    <property type="component" value="Unassembled WGS sequence"/>
</dbReference>
<sequence>MLRQKSILFTPIKIGNTLIPNRFMRSATYEGRADEKGYPKQSLLKMMKDLALGEVGLIVPGFVYPTKKGQVVSDQTGMYTQSHAEAWKTTIKEIHDKTYSKIIFQICHGGAESPPELIGTIPEAPSLIKPNTHKLTIPEIQQVIQSFIDAAVNLKKVGADGVQLHCAHGFLLSSFLSPALNRRHDEYGGSLENRVRIVKEIATEIRKATGPDFLISAKINGDDFDEDSDGGINPSICGWYISQLPMIDLFEISCGVGQKAYGSRIKFDRKLYQRMITLPDDALQSIKTAKIESSGVPYFEGYNVESTKMIRKLVPKAKLAVVGGLRRFDILEKIVKAGICDIVSLSRPFLREPDLVKKFKNSAKESRCISCGLCIYGNKGVRCYYP</sequence>
<dbReference type="InterPro" id="IPR051799">
    <property type="entry name" value="NADH_flavin_oxidoreductase"/>
</dbReference>
<dbReference type="CDD" id="cd02803">
    <property type="entry name" value="OYE_like_FMN_family"/>
    <property type="match status" value="1"/>
</dbReference>
<dbReference type="InterPro" id="IPR001155">
    <property type="entry name" value="OxRdtase_FMN_N"/>
</dbReference>
<dbReference type="SUPFAM" id="SSF51395">
    <property type="entry name" value="FMN-linked oxidoreductases"/>
    <property type="match status" value="1"/>
</dbReference>
<protein>
    <recommendedName>
        <fullName evidence="3">NADH:flavin oxidoreductase/NADH oxidase N-terminal domain-containing protein</fullName>
    </recommendedName>
</protein>
<keyword evidence="2" id="KW-0560">Oxidoreductase</keyword>
<evidence type="ECO:0000313" key="5">
    <source>
        <dbReference type="Proteomes" id="UP001470230"/>
    </source>
</evidence>
<evidence type="ECO:0000259" key="3">
    <source>
        <dbReference type="Pfam" id="PF00724"/>
    </source>
</evidence>
<evidence type="ECO:0000313" key="4">
    <source>
        <dbReference type="EMBL" id="KAK8878279.1"/>
    </source>
</evidence>
<dbReference type="PANTHER" id="PTHR43656:SF2">
    <property type="entry name" value="BINDING OXIDOREDUCTASE, PUTATIVE (AFU_ORTHOLOGUE AFUA_2G08260)-RELATED"/>
    <property type="match status" value="1"/>
</dbReference>
<keyword evidence="1" id="KW-0285">Flavoprotein</keyword>
<name>A0ABR2JKQ4_9EUKA</name>
<evidence type="ECO:0000256" key="1">
    <source>
        <dbReference type="ARBA" id="ARBA00022630"/>
    </source>
</evidence>
<feature type="domain" description="NADH:flavin oxidoreductase/NADH oxidase N-terminal" evidence="3">
    <location>
        <begin position="8"/>
        <end position="222"/>
    </location>
</feature>